<evidence type="ECO:0000256" key="5">
    <source>
        <dbReference type="SAM" id="Phobius"/>
    </source>
</evidence>
<evidence type="ECO:0000256" key="2">
    <source>
        <dbReference type="ARBA" id="ARBA00022553"/>
    </source>
</evidence>
<dbReference type="InterPro" id="IPR050640">
    <property type="entry name" value="Bact_2-comp_sensor_kinase"/>
</dbReference>
<evidence type="ECO:0000256" key="1">
    <source>
        <dbReference type="ARBA" id="ARBA00004370"/>
    </source>
</evidence>
<dbReference type="SUPFAM" id="SSF55874">
    <property type="entry name" value="ATPase domain of HSP90 chaperone/DNA topoisomerase II/histidine kinase"/>
    <property type="match status" value="1"/>
</dbReference>
<name>A0A096BCX8_FLAPL</name>
<feature type="domain" description="HAMP" evidence="6">
    <location>
        <begin position="315"/>
        <end position="367"/>
    </location>
</feature>
<dbReference type="SMART" id="SM00387">
    <property type="entry name" value="HATPase_c"/>
    <property type="match status" value="1"/>
</dbReference>
<evidence type="ECO:0000259" key="6">
    <source>
        <dbReference type="PROSITE" id="PS50885"/>
    </source>
</evidence>
<dbReference type="CDD" id="cd06225">
    <property type="entry name" value="HAMP"/>
    <property type="match status" value="1"/>
</dbReference>
<dbReference type="PANTHER" id="PTHR34220">
    <property type="entry name" value="SENSOR HISTIDINE KINASE YPDA"/>
    <property type="match status" value="1"/>
</dbReference>
<comment type="subcellular location">
    <subcellularLocation>
        <location evidence="1">Membrane</location>
    </subcellularLocation>
</comment>
<gene>
    <name evidence="7" type="ORF">HMPREF9460_00356</name>
</gene>
<keyword evidence="3" id="KW-0808">Transferase</keyword>
<accession>A0A096BCX8</accession>
<keyword evidence="5" id="KW-0812">Transmembrane</keyword>
<evidence type="ECO:0000313" key="7">
    <source>
        <dbReference type="EMBL" id="KGF57258.1"/>
    </source>
</evidence>
<keyword evidence="5" id="KW-0472">Membrane</keyword>
<dbReference type="Gene3D" id="3.30.565.10">
    <property type="entry name" value="Histidine kinase-like ATPase, C-terminal domain"/>
    <property type="match status" value="1"/>
</dbReference>
<dbReference type="Proteomes" id="UP000029585">
    <property type="component" value="Unassembled WGS sequence"/>
</dbReference>
<protein>
    <recommendedName>
        <fullName evidence="6">HAMP domain-containing protein</fullName>
    </recommendedName>
</protein>
<dbReference type="Pfam" id="PF02518">
    <property type="entry name" value="HATPase_c"/>
    <property type="match status" value="1"/>
</dbReference>
<dbReference type="InterPro" id="IPR003660">
    <property type="entry name" value="HAMP_dom"/>
</dbReference>
<keyword evidence="2" id="KW-0597">Phosphoprotein</keyword>
<evidence type="ECO:0000256" key="3">
    <source>
        <dbReference type="ARBA" id="ARBA00022679"/>
    </source>
</evidence>
<dbReference type="GO" id="GO:0016020">
    <property type="term" value="C:membrane"/>
    <property type="evidence" value="ECO:0007669"/>
    <property type="project" value="UniProtKB-SubCell"/>
</dbReference>
<organism evidence="7 8">
    <name type="scientific">Flavonifractor plautii 1_3_50AFAA</name>
    <dbReference type="NCBI Taxonomy" id="742738"/>
    <lineage>
        <taxon>Bacteria</taxon>
        <taxon>Bacillati</taxon>
        <taxon>Bacillota</taxon>
        <taxon>Clostridia</taxon>
        <taxon>Eubacteriales</taxon>
        <taxon>Oscillospiraceae</taxon>
        <taxon>Flavonifractor</taxon>
    </lineage>
</organism>
<proteinExistence type="predicted"/>
<dbReference type="SUPFAM" id="SSF158472">
    <property type="entry name" value="HAMP domain-like"/>
    <property type="match status" value="1"/>
</dbReference>
<dbReference type="PANTHER" id="PTHR34220:SF7">
    <property type="entry name" value="SENSOR HISTIDINE KINASE YPDA"/>
    <property type="match status" value="1"/>
</dbReference>
<dbReference type="PROSITE" id="PS50885">
    <property type="entry name" value="HAMP"/>
    <property type="match status" value="1"/>
</dbReference>
<dbReference type="GO" id="GO:0000155">
    <property type="term" value="F:phosphorelay sensor kinase activity"/>
    <property type="evidence" value="ECO:0007669"/>
    <property type="project" value="InterPro"/>
</dbReference>
<dbReference type="Gene3D" id="6.10.340.10">
    <property type="match status" value="1"/>
</dbReference>
<evidence type="ECO:0000313" key="8">
    <source>
        <dbReference type="Proteomes" id="UP000029585"/>
    </source>
</evidence>
<keyword evidence="5" id="KW-1133">Transmembrane helix</keyword>
<dbReference type="AlphaFoldDB" id="A0A096BCX8"/>
<comment type="caution">
    <text evidence="7">The sequence shown here is derived from an EMBL/GenBank/DDBJ whole genome shotgun (WGS) entry which is preliminary data.</text>
</comment>
<dbReference type="Pfam" id="PF00672">
    <property type="entry name" value="HAMP"/>
    <property type="match status" value="1"/>
</dbReference>
<dbReference type="InterPro" id="IPR003594">
    <property type="entry name" value="HATPase_dom"/>
</dbReference>
<dbReference type="Pfam" id="PF06580">
    <property type="entry name" value="His_kinase"/>
    <property type="match status" value="1"/>
</dbReference>
<dbReference type="SMART" id="SM00304">
    <property type="entry name" value="HAMP"/>
    <property type="match status" value="1"/>
</dbReference>
<sequence length="576" mass="65138">MHRRKSFLFRLFALLFALLLLITASVELALYHYARQVVGQEYIRLNQAGLRQISYTLGQGMTDTQTLAKRIAESTQLIELLSGPAGERADEAAHDLLYSLSSDYVWQRGIKMLMDSYVVGFNGVTAATYSSRQFNYDAVLADPRYEPLFSGTQDALLLPTTTHPEATGIFVHSFQYAQLIRDHLTQEPLGVVILNISEVSLYSQYLRHQSADNRFFLTDGSGTIVSARDKQLIGSIYAYTPEELDALAAETSLSSRIDGGQIRLYERIPGTDWYLVEEMSASAAFGTLNLVRNGAFLATGLCAALILAVLLYAYRQILRPITQLQASLGRVMEGRLDERIDVRRKDEFGRIQEAFNGMVEQISTLLESVKREEREKHLAELDFLQAQINPHFIYNTLSSIRFLLEMDKVQEAGEMVFYFSKLLRQTLSRSVEFIPLGEELDTLKCYVELQHLRYPDTFDYSCEVDEALRDNTLPKLLLQPVVENSIFHGVGRHKIHIRLRGWLEGDTLILRVEDDGVGISKDKIDQVMNKDLQINRVGLKNVQERIRLNYGPGYGLTVTGGPAGGTVVTFRLPRTR</sequence>
<feature type="transmembrane region" description="Helical" evidence="5">
    <location>
        <begin position="295"/>
        <end position="314"/>
    </location>
</feature>
<keyword evidence="8" id="KW-1185">Reference proteome</keyword>
<reference evidence="7 8" key="1">
    <citation type="submission" date="2011-08" db="EMBL/GenBank/DDBJ databases">
        <title>The Genome Sequence of Clostridium orbiscindens 1_3_50AFAA.</title>
        <authorList>
            <consortium name="The Broad Institute Genome Sequencing Platform"/>
            <person name="Earl A."/>
            <person name="Ward D."/>
            <person name="Feldgarden M."/>
            <person name="Gevers D."/>
            <person name="Daigneault M."/>
            <person name="Strauss J."/>
            <person name="Allen-Vercoe E."/>
            <person name="Young S.K."/>
            <person name="Zeng Q."/>
            <person name="Gargeya S."/>
            <person name="Fitzgerald M."/>
            <person name="Haas B."/>
            <person name="Abouelleil A."/>
            <person name="Alvarado L."/>
            <person name="Arachchi H.M."/>
            <person name="Berlin A."/>
            <person name="Brown A."/>
            <person name="Chapman S.B."/>
            <person name="Chen Z."/>
            <person name="Dunbar C."/>
            <person name="Freedman E."/>
            <person name="Gearin G."/>
            <person name="Gellesch M."/>
            <person name="Goldberg J."/>
            <person name="Griggs A."/>
            <person name="Gujja S."/>
            <person name="Heiman D."/>
            <person name="Howarth C."/>
            <person name="Larson L."/>
            <person name="Lui A."/>
            <person name="MacDonald P.J.P."/>
            <person name="Montmayeur A."/>
            <person name="Murphy C."/>
            <person name="Neiman D."/>
            <person name="Pearson M."/>
            <person name="Priest M."/>
            <person name="Roberts A."/>
            <person name="Saif S."/>
            <person name="Shea T."/>
            <person name="Shenoy N."/>
            <person name="Sisk P."/>
            <person name="Stolte C."/>
            <person name="Sykes S."/>
            <person name="Wortman J."/>
            <person name="Nusbaum C."/>
            <person name="Birren B."/>
        </authorList>
    </citation>
    <scope>NUCLEOTIDE SEQUENCE [LARGE SCALE GENOMIC DNA]</scope>
    <source>
        <strain evidence="7 8">1_3_50AFAA</strain>
    </source>
</reference>
<evidence type="ECO:0000256" key="4">
    <source>
        <dbReference type="ARBA" id="ARBA00022777"/>
    </source>
</evidence>
<dbReference type="RefSeq" id="WP_009257354.1">
    <property type="nucleotide sequence ID" value="NZ_KN174161.1"/>
</dbReference>
<keyword evidence="4" id="KW-0418">Kinase</keyword>
<dbReference type="EMBL" id="ADLO01000010">
    <property type="protein sequence ID" value="KGF57258.1"/>
    <property type="molecule type" value="Genomic_DNA"/>
</dbReference>
<dbReference type="InterPro" id="IPR010559">
    <property type="entry name" value="Sig_transdc_His_kin_internal"/>
</dbReference>
<dbReference type="InterPro" id="IPR036890">
    <property type="entry name" value="HATPase_C_sf"/>
</dbReference>
<dbReference type="eggNOG" id="COG2972">
    <property type="taxonomic scope" value="Bacteria"/>
</dbReference>
<dbReference type="HOGENOM" id="CLU_020473_6_0_9"/>
<dbReference type="PATRIC" id="fig|742738.3.peg.375"/>